<dbReference type="GO" id="GO:0005507">
    <property type="term" value="F:copper ion binding"/>
    <property type="evidence" value="ECO:0007669"/>
    <property type="project" value="InterPro"/>
</dbReference>
<dbReference type="AlphaFoldDB" id="A0A6C0XZ28"/>
<protein>
    <recommendedName>
        <fullName evidence="2">Superoxide dismutase [Cu-Zn]</fullName>
        <ecNumber evidence="2">1.15.1.1</ecNumber>
    </recommendedName>
</protein>
<comment type="cofactor">
    <cofactor evidence="2">
        <name>Zn(2+)</name>
        <dbReference type="ChEBI" id="CHEBI:29105"/>
    </cofactor>
    <text evidence="2">Binds 1 zinc ion per subunit.</text>
</comment>
<dbReference type="InterPro" id="IPR001424">
    <property type="entry name" value="SOD_Cu_Zn_dom"/>
</dbReference>
<keyword evidence="2" id="KW-0560">Oxidoreductase</keyword>
<comment type="similarity">
    <text evidence="1 2">Belongs to the Cu-Zn superoxide dismutase family.</text>
</comment>
<comment type="cofactor">
    <cofactor evidence="2">
        <name>Cu cation</name>
        <dbReference type="ChEBI" id="CHEBI:23378"/>
    </cofactor>
    <text evidence="2">Binds 1 copper ion per subunit.</text>
</comment>
<dbReference type="PROSITE" id="PS51257">
    <property type="entry name" value="PROKAR_LIPOPROTEIN"/>
    <property type="match status" value="1"/>
</dbReference>
<dbReference type="SUPFAM" id="SSF49329">
    <property type="entry name" value="Cu,Zn superoxide dismutase-like"/>
    <property type="match status" value="1"/>
</dbReference>
<comment type="function">
    <text evidence="2">Destroys radicals which are normally produced within the cells and which are toxic to biological systems.</text>
</comment>
<evidence type="ECO:0000313" key="3">
    <source>
        <dbReference type="EMBL" id="QIC69184.1"/>
    </source>
</evidence>
<sequence>MTPLFKLGALCAFTALVGVGCTTTPDTMIGASKNVAVNAVSAQGIGAQLGEVQLTDSAAGLVIRTNLTQLPPGPHGFHIHENGSCAPAEKDGKMQAALAAGGHFNPNQAPNHGNPLSGHLGDLPVLNVAADGTARVTLLAPRLKLQDVQGLALMIHAGGDNYADTPKPLGGGGDRIACGVI</sequence>
<evidence type="ECO:0000313" key="4">
    <source>
        <dbReference type="Proteomes" id="UP000503440"/>
    </source>
</evidence>
<keyword evidence="2" id="KW-0479">Metal-binding</keyword>
<dbReference type="PROSITE" id="PS00087">
    <property type="entry name" value="SOD_CU_ZN_1"/>
    <property type="match status" value="1"/>
</dbReference>
<dbReference type="Pfam" id="PF00080">
    <property type="entry name" value="Sod_Cu"/>
    <property type="match status" value="1"/>
</dbReference>
<proteinExistence type="inferred from homology"/>
<comment type="catalytic activity">
    <reaction evidence="2">
        <text>2 superoxide + 2 H(+) = H2O2 + O2</text>
        <dbReference type="Rhea" id="RHEA:20696"/>
        <dbReference type="ChEBI" id="CHEBI:15378"/>
        <dbReference type="ChEBI" id="CHEBI:15379"/>
        <dbReference type="ChEBI" id="CHEBI:16240"/>
        <dbReference type="ChEBI" id="CHEBI:18421"/>
        <dbReference type="EC" id="1.15.1.1"/>
    </reaction>
</comment>
<dbReference type="NCBIfam" id="NF007628">
    <property type="entry name" value="PRK10290.1"/>
    <property type="match status" value="1"/>
</dbReference>
<gene>
    <name evidence="3" type="ORF">FSC09_01490</name>
</gene>
<evidence type="ECO:0000256" key="2">
    <source>
        <dbReference type="RuleBase" id="RU000393"/>
    </source>
</evidence>
<organism evidence="3 4">
    <name type="scientific">Acinetobacter indicus</name>
    <dbReference type="NCBI Taxonomy" id="756892"/>
    <lineage>
        <taxon>Bacteria</taxon>
        <taxon>Pseudomonadati</taxon>
        <taxon>Pseudomonadota</taxon>
        <taxon>Gammaproteobacteria</taxon>
        <taxon>Moraxellales</taxon>
        <taxon>Moraxellaceae</taxon>
        <taxon>Acinetobacter</taxon>
    </lineage>
</organism>
<accession>A0A6C0XZ28</accession>
<dbReference type="InterPro" id="IPR036423">
    <property type="entry name" value="SOD-like_Cu/Zn_dom_sf"/>
</dbReference>
<reference evidence="3 4" key="1">
    <citation type="submission" date="2019-09" db="EMBL/GenBank/DDBJ databases">
        <title>Non-baumannii Acinetobacter spp. carrying blaNDM-1 isolated in China.</title>
        <authorList>
            <person name="Cui C."/>
            <person name="Chen C."/>
            <person name="Sun J."/>
            <person name="Liu Y."/>
        </authorList>
    </citation>
    <scope>NUCLEOTIDE SEQUENCE [LARGE SCALE GENOMIC DNA]</scope>
    <source>
        <strain evidence="3 4">B18</strain>
    </source>
</reference>
<dbReference type="GO" id="GO:0004784">
    <property type="term" value="F:superoxide dismutase activity"/>
    <property type="evidence" value="ECO:0007669"/>
    <property type="project" value="UniProtKB-EC"/>
</dbReference>
<dbReference type="RefSeq" id="WP_104471529.1">
    <property type="nucleotide sequence ID" value="NZ_CP044018.1"/>
</dbReference>
<dbReference type="CDD" id="cd00305">
    <property type="entry name" value="Cu-Zn_Superoxide_Dismutase"/>
    <property type="match status" value="1"/>
</dbReference>
<keyword evidence="2" id="KW-0862">Zinc</keyword>
<dbReference type="InterPro" id="IPR018152">
    <property type="entry name" value="SOD_Cu/Zn_BS"/>
</dbReference>
<dbReference type="EC" id="1.15.1.1" evidence="2"/>
<dbReference type="PROSITE" id="PS00332">
    <property type="entry name" value="SOD_CU_ZN_2"/>
    <property type="match status" value="1"/>
</dbReference>
<name>A0A6C0XZ28_9GAMM</name>
<keyword evidence="2" id="KW-0186">Copper</keyword>
<dbReference type="PANTHER" id="PTHR10003">
    <property type="entry name" value="SUPEROXIDE DISMUTASE CU-ZN -RELATED"/>
    <property type="match status" value="1"/>
</dbReference>
<dbReference type="InterPro" id="IPR024134">
    <property type="entry name" value="SOD_Cu/Zn_/chaperone"/>
</dbReference>
<dbReference type="Gene3D" id="2.60.40.200">
    <property type="entry name" value="Superoxide dismutase, copper/zinc binding domain"/>
    <property type="match status" value="1"/>
</dbReference>
<dbReference type="Proteomes" id="UP000503440">
    <property type="component" value="Chromosome"/>
</dbReference>
<dbReference type="EMBL" id="CP044455">
    <property type="protein sequence ID" value="QIC69184.1"/>
    <property type="molecule type" value="Genomic_DNA"/>
</dbReference>
<evidence type="ECO:0000256" key="1">
    <source>
        <dbReference type="ARBA" id="ARBA00010457"/>
    </source>
</evidence>